<feature type="compositionally biased region" description="Basic and acidic residues" evidence="7">
    <location>
        <begin position="37"/>
        <end position="60"/>
    </location>
</feature>
<dbReference type="PROSITE" id="PS50088">
    <property type="entry name" value="ANK_REPEAT"/>
    <property type="match status" value="3"/>
</dbReference>
<dbReference type="EMBL" id="JAACNH010000004">
    <property type="protein sequence ID" value="KAG8445438.1"/>
    <property type="molecule type" value="Genomic_DNA"/>
</dbReference>
<dbReference type="SUPFAM" id="SSF82185">
    <property type="entry name" value="Histone H3 K4-specific methyltransferase SET7/9 N-terminal domain"/>
    <property type="match status" value="1"/>
</dbReference>
<dbReference type="InterPro" id="IPR002893">
    <property type="entry name" value="Znf_MYND"/>
</dbReference>
<dbReference type="SMART" id="SM00698">
    <property type="entry name" value="MORN"/>
    <property type="match status" value="3"/>
</dbReference>
<name>A0A8T2JNT7_9PIPI</name>
<gene>
    <name evidence="9" type="ORF">GDO86_010279</name>
</gene>
<feature type="domain" description="MYND-type" evidence="8">
    <location>
        <begin position="804"/>
        <end position="844"/>
    </location>
</feature>
<evidence type="ECO:0000256" key="7">
    <source>
        <dbReference type="SAM" id="MobiDB-lite"/>
    </source>
</evidence>
<feature type="repeat" description="ANK" evidence="5">
    <location>
        <begin position="363"/>
        <end position="395"/>
    </location>
</feature>
<dbReference type="InterPro" id="IPR003409">
    <property type="entry name" value="MORN"/>
</dbReference>
<dbReference type="AlphaFoldDB" id="A0A8T2JNT7"/>
<dbReference type="PROSITE" id="PS50297">
    <property type="entry name" value="ANK_REP_REGION"/>
    <property type="match status" value="2"/>
</dbReference>
<dbReference type="InterPro" id="IPR002110">
    <property type="entry name" value="Ankyrin_rpt"/>
</dbReference>
<dbReference type="PROSITE" id="PS50865">
    <property type="entry name" value="ZF_MYND_2"/>
    <property type="match status" value="1"/>
</dbReference>
<dbReference type="InterPro" id="IPR036770">
    <property type="entry name" value="Ankyrin_rpt-contain_sf"/>
</dbReference>
<dbReference type="Proteomes" id="UP000812440">
    <property type="component" value="Chromosome 5"/>
</dbReference>
<comment type="caution">
    <text evidence="9">The sequence shown here is derived from an EMBL/GenBank/DDBJ whole genome shotgun (WGS) entry which is preliminary data.</text>
</comment>
<dbReference type="GO" id="GO:0008270">
    <property type="term" value="F:zinc ion binding"/>
    <property type="evidence" value="ECO:0007669"/>
    <property type="project" value="UniProtKB-KW"/>
</dbReference>
<dbReference type="Gene3D" id="1.25.40.20">
    <property type="entry name" value="Ankyrin repeat-containing domain"/>
    <property type="match status" value="3"/>
</dbReference>
<feature type="repeat" description="ANK" evidence="5">
    <location>
        <begin position="631"/>
        <end position="659"/>
    </location>
</feature>
<protein>
    <recommendedName>
        <fullName evidence="8">MYND-type domain-containing protein</fullName>
    </recommendedName>
</protein>
<evidence type="ECO:0000313" key="10">
    <source>
        <dbReference type="Proteomes" id="UP000812440"/>
    </source>
</evidence>
<evidence type="ECO:0000256" key="1">
    <source>
        <dbReference type="ARBA" id="ARBA00022723"/>
    </source>
</evidence>
<evidence type="ECO:0000313" key="9">
    <source>
        <dbReference type="EMBL" id="KAG8445438.1"/>
    </source>
</evidence>
<dbReference type="SUPFAM" id="SSF48403">
    <property type="entry name" value="Ankyrin repeat"/>
    <property type="match status" value="2"/>
</dbReference>
<dbReference type="PANTHER" id="PTHR15897:SF2">
    <property type="entry name" value="ANKYRIN REPEAT AND MYND DOMAIN-CONTAINING PROTEIN 1"/>
    <property type="match status" value="1"/>
</dbReference>
<keyword evidence="3 6" id="KW-0863">Zinc-finger</keyword>
<keyword evidence="2" id="KW-0677">Repeat</keyword>
<dbReference type="PROSITE" id="PS01360">
    <property type="entry name" value="ZF_MYND_1"/>
    <property type="match status" value="1"/>
</dbReference>
<evidence type="ECO:0000256" key="6">
    <source>
        <dbReference type="PROSITE-ProRule" id="PRU00134"/>
    </source>
</evidence>
<reference evidence="9" key="1">
    <citation type="thesis" date="2020" institute="ProQuest LLC" country="789 East Eisenhower Parkway, Ann Arbor, MI, USA">
        <title>Comparative Genomics and Chromosome Evolution.</title>
        <authorList>
            <person name="Mudd A.B."/>
        </authorList>
    </citation>
    <scope>NUCLEOTIDE SEQUENCE</scope>
    <source>
        <strain evidence="9">Female2</strain>
        <tissue evidence="9">Blood</tissue>
    </source>
</reference>
<dbReference type="SUPFAM" id="SSF144232">
    <property type="entry name" value="HIT/MYND zinc finger-like"/>
    <property type="match status" value="1"/>
</dbReference>
<dbReference type="Pfam" id="PF12796">
    <property type="entry name" value="Ank_2"/>
    <property type="match status" value="3"/>
</dbReference>
<evidence type="ECO:0000256" key="2">
    <source>
        <dbReference type="ARBA" id="ARBA00022737"/>
    </source>
</evidence>
<accession>A0A8T2JNT7</accession>
<dbReference type="Gene3D" id="6.10.140.2220">
    <property type="match status" value="1"/>
</dbReference>
<keyword evidence="10" id="KW-1185">Reference proteome</keyword>
<evidence type="ECO:0000256" key="4">
    <source>
        <dbReference type="ARBA" id="ARBA00022833"/>
    </source>
</evidence>
<dbReference type="SMART" id="SM00248">
    <property type="entry name" value="ANK"/>
    <property type="match status" value="6"/>
</dbReference>
<evidence type="ECO:0000256" key="3">
    <source>
        <dbReference type="ARBA" id="ARBA00022771"/>
    </source>
</evidence>
<feature type="repeat" description="ANK" evidence="5">
    <location>
        <begin position="514"/>
        <end position="549"/>
    </location>
</feature>
<dbReference type="Pfam" id="PF02493">
    <property type="entry name" value="MORN"/>
    <property type="match status" value="2"/>
</dbReference>
<feature type="region of interest" description="Disordered" evidence="7">
    <location>
        <begin position="26"/>
        <end position="60"/>
    </location>
</feature>
<dbReference type="Gene3D" id="2.20.110.10">
    <property type="entry name" value="Histone H3 K4-specific methyltransferase SET7/9 N-terminal domain"/>
    <property type="match status" value="1"/>
</dbReference>
<proteinExistence type="predicted"/>
<dbReference type="PANTHER" id="PTHR15897">
    <property type="entry name" value="ANKYRIN REPEAT AND MYND DOMAIN PROTEIN 1"/>
    <property type="match status" value="1"/>
</dbReference>
<keyword evidence="4" id="KW-0862">Zinc</keyword>
<dbReference type="OrthoDB" id="48314at2759"/>
<dbReference type="Pfam" id="PF01753">
    <property type="entry name" value="zf-MYND"/>
    <property type="match status" value="1"/>
</dbReference>
<dbReference type="InterPro" id="IPR053064">
    <property type="entry name" value="Ankyrin-MYND_domain-protein"/>
</dbReference>
<sequence>MKSQTTLEIQEQENLNREMEKLVESTNELMPYATQKPVKDQDKEETFREDSPMETQGERRLSEPSMLLDLNEMVRHQEWSDGSNYIGNFSKNLRMGYGEYTWPQGETYKGEFYKDHQHGKGIFTWPDGNKFTGYYYLSRKEGFGTMRFKDNQIYQGLYRADIRYGPGVESNKDGSQDVGIWYGNHLIRLCTEVPGSLSVSSYPDFCQQSKDVSSITECQILVSEGKQKSRYKTLLQYNHYTLTDGIFAYSTDVDHLPITPSLFKDFDANFYPDQPPGFSSLNTVYTNDINDVHLFVLKHRHRPEFLSWRLDSIMNFSREEFGSSGPREKMAEIYIRLAGEGNYDSVSTILRRDLVHVDVSDKGGFNALHAAAINGHNKIINLLLDNGAGVNKCNDEGLSALSLCMLLYYNEKSFRLNVAERNFVQCEDLKNMEFSSGSNQVLDSQQIYICENEEMVEDRRDTISLLLRRGADPNIGSIPMYALFFAIKAADVSTVQLLLERGAQTDIQLPTKHGTITPLHLAAALPGVEGVRITELLLHAAADPNAKAGDGDYIYEPDRVEIPNTIVGFPLKSPGGFGEILQIFFDKTNVPEEGGRTALHMACVREDNFKEIRDTINLLLNHSANPNVLWSGHSPLSLAVASGNDLAVKELLANGADPNLPLGKGVGSALCAALNIDYERGRASHVRTAMVDRLIKAGANMLMPITIRGVKKTVVGTATDYAYYKYFQDKRIAHTPYHALSPEDRDTFNARKKLLDHIGSLTRDAVNQMEREWADKGITPGGLGSSQADERNVLLPRKEAFKYCYQCGRSIGVKLTPCLRCHSIYTCSKQCKRKSWDEIHKEECLQLS</sequence>
<organism evidence="9 10">
    <name type="scientific">Hymenochirus boettgeri</name>
    <name type="common">Congo dwarf clawed frog</name>
    <dbReference type="NCBI Taxonomy" id="247094"/>
    <lineage>
        <taxon>Eukaryota</taxon>
        <taxon>Metazoa</taxon>
        <taxon>Chordata</taxon>
        <taxon>Craniata</taxon>
        <taxon>Vertebrata</taxon>
        <taxon>Euteleostomi</taxon>
        <taxon>Amphibia</taxon>
        <taxon>Batrachia</taxon>
        <taxon>Anura</taxon>
        <taxon>Pipoidea</taxon>
        <taxon>Pipidae</taxon>
        <taxon>Pipinae</taxon>
        <taxon>Hymenochirus</taxon>
    </lineage>
</organism>
<evidence type="ECO:0000259" key="8">
    <source>
        <dbReference type="PROSITE" id="PS50865"/>
    </source>
</evidence>
<keyword evidence="5" id="KW-0040">ANK repeat</keyword>
<keyword evidence="1" id="KW-0479">Metal-binding</keyword>
<evidence type="ECO:0000256" key="5">
    <source>
        <dbReference type="PROSITE-ProRule" id="PRU00023"/>
    </source>
</evidence>
<feature type="non-terminal residue" evidence="9">
    <location>
        <position position="848"/>
    </location>
</feature>